<evidence type="ECO:0000313" key="1">
    <source>
        <dbReference type="EMBL" id="MDQ0537104.1"/>
    </source>
</evidence>
<dbReference type="EMBL" id="JAUSVU010000038">
    <property type="protein sequence ID" value="MDQ0537104.1"/>
    <property type="molecule type" value="Genomic_DNA"/>
</dbReference>
<dbReference type="RefSeq" id="WP_209990717.1">
    <property type="nucleotide sequence ID" value="NZ_JAGINO010000036.1"/>
</dbReference>
<sequence length="86" mass="9196">MLTIIDCIALSDLTEAEIDAIAEHEHLPEMVAVEMGHCLAHCPGGPGRIAHFIADDIADACARGRAAHAVDLMHTLQEFMTAHPQG</sequence>
<reference evidence="1 2" key="1">
    <citation type="submission" date="2023-07" db="EMBL/GenBank/DDBJ databases">
        <title>Genomic Encyclopedia of Type Strains, Phase IV (KMG-IV): sequencing the most valuable type-strain genomes for metagenomic binning, comparative biology and taxonomic classification.</title>
        <authorList>
            <person name="Goeker M."/>
        </authorList>
    </citation>
    <scope>NUCLEOTIDE SEQUENCE [LARGE SCALE GENOMIC DNA]</scope>
    <source>
        <strain evidence="1 2">DSM 19922</strain>
    </source>
</reference>
<organism evidence="1 2">
    <name type="scientific">Azospirillum picis</name>
    <dbReference type="NCBI Taxonomy" id="488438"/>
    <lineage>
        <taxon>Bacteria</taxon>
        <taxon>Pseudomonadati</taxon>
        <taxon>Pseudomonadota</taxon>
        <taxon>Alphaproteobacteria</taxon>
        <taxon>Rhodospirillales</taxon>
        <taxon>Azospirillaceae</taxon>
        <taxon>Azospirillum</taxon>
    </lineage>
</organism>
<keyword evidence="2" id="KW-1185">Reference proteome</keyword>
<dbReference type="Proteomes" id="UP001244552">
    <property type="component" value="Unassembled WGS sequence"/>
</dbReference>
<protein>
    <submittedName>
        <fullName evidence="1">Protein tyrosine phosphatase</fullName>
    </submittedName>
</protein>
<evidence type="ECO:0000313" key="2">
    <source>
        <dbReference type="Proteomes" id="UP001244552"/>
    </source>
</evidence>
<comment type="caution">
    <text evidence="1">The sequence shown here is derived from an EMBL/GenBank/DDBJ whole genome shotgun (WGS) entry which is preliminary data.</text>
</comment>
<gene>
    <name evidence="1" type="ORF">QO018_006003</name>
</gene>
<proteinExistence type="predicted"/>
<name>A0ABU0MV94_9PROT</name>
<accession>A0ABU0MV94</accession>